<keyword evidence="4" id="KW-0233">DNA recombination</keyword>
<dbReference type="GO" id="GO:0003677">
    <property type="term" value="F:DNA binding"/>
    <property type="evidence" value="ECO:0007669"/>
    <property type="project" value="UniProtKB-UniRule"/>
</dbReference>
<comment type="similarity">
    <text evidence="1">Belongs to the 'phage' integrase family.</text>
</comment>
<dbReference type="InterPro" id="IPR044068">
    <property type="entry name" value="CB"/>
</dbReference>
<dbReference type="OrthoDB" id="9803188at2"/>
<dbReference type="InterPro" id="IPR004107">
    <property type="entry name" value="Integrase_SAM-like_N"/>
</dbReference>
<gene>
    <name evidence="8" type="ORF">FZ040_02715</name>
</gene>
<dbReference type="InterPro" id="IPR050808">
    <property type="entry name" value="Phage_Integrase"/>
</dbReference>
<proteinExistence type="inferred from homology"/>
<dbReference type="GO" id="GO:0015074">
    <property type="term" value="P:DNA integration"/>
    <property type="evidence" value="ECO:0007669"/>
    <property type="project" value="UniProtKB-KW"/>
</dbReference>
<dbReference type="PANTHER" id="PTHR30629:SF2">
    <property type="entry name" value="PROPHAGE INTEGRASE INTS-RELATED"/>
    <property type="match status" value="1"/>
</dbReference>
<evidence type="ECO:0000259" key="6">
    <source>
        <dbReference type="PROSITE" id="PS51898"/>
    </source>
</evidence>
<protein>
    <submittedName>
        <fullName evidence="8">Site-specific integrase</fullName>
    </submittedName>
</protein>
<dbReference type="RefSeq" id="WP_149170587.1">
    <property type="nucleotide sequence ID" value="NZ_VTOY01000001.1"/>
</dbReference>
<evidence type="ECO:0000313" key="8">
    <source>
        <dbReference type="EMBL" id="TYZ24968.1"/>
    </source>
</evidence>
<dbReference type="PROSITE" id="PS00221">
    <property type="entry name" value="MIP"/>
    <property type="match status" value="1"/>
</dbReference>
<evidence type="ECO:0000259" key="7">
    <source>
        <dbReference type="PROSITE" id="PS51900"/>
    </source>
</evidence>
<feature type="domain" description="Tyr recombinase" evidence="6">
    <location>
        <begin position="162"/>
        <end position="344"/>
    </location>
</feature>
<evidence type="ECO:0000256" key="2">
    <source>
        <dbReference type="ARBA" id="ARBA00022908"/>
    </source>
</evidence>
<dbReference type="Gene3D" id="1.10.150.130">
    <property type="match status" value="1"/>
</dbReference>
<dbReference type="PROSITE" id="PS51900">
    <property type="entry name" value="CB"/>
    <property type="match status" value="1"/>
</dbReference>
<evidence type="ECO:0000256" key="5">
    <source>
        <dbReference type="PROSITE-ProRule" id="PRU01248"/>
    </source>
</evidence>
<dbReference type="Proteomes" id="UP000323646">
    <property type="component" value="Unassembled WGS sequence"/>
</dbReference>
<dbReference type="Pfam" id="PF14657">
    <property type="entry name" value="Arm-DNA-bind_4"/>
    <property type="match status" value="1"/>
</dbReference>
<keyword evidence="3 5" id="KW-0238">DNA-binding</keyword>
<dbReference type="PROSITE" id="PS51898">
    <property type="entry name" value="TYR_RECOMBINASE"/>
    <property type="match status" value="1"/>
</dbReference>
<reference evidence="8 9" key="1">
    <citation type="submission" date="2019-08" db="EMBL/GenBank/DDBJ databases">
        <title>Selenomonas sp. mPRGC5 and Selenomonas sp. mPRGC8 isolated from ruminal fluid of dairy goat (Capra hircus).</title>
        <authorList>
            <person name="Poothong S."/>
            <person name="Nuengjamnong C."/>
            <person name="Tanasupawat S."/>
        </authorList>
    </citation>
    <scope>NUCLEOTIDE SEQUENCE [LARGE SCALE GENOMIC DNA]</scope>
    <source>
        <strain evidence="9">mPRGC5</strain>
    </source>
</reference>
<evidence type="ECO:0000256" key="1">
    <source>
        <dbReference type="ARBA" id="ARBA00008857"/>
    </source>
</evidence>
<dbReference type="EMBL" id="VTOY01000001">
    <property type="protein sequence ID" value="TYZ24968.1"/>
    <property type="molecule type" value="Genomic_DNA"/>
</dbReference>
<name>A0A5D6WDR1_9FIRM</name>
<dbReference type="InterPro" id="IPR010998">
    <property type="entry name" value="Integrase_recombinase_N"/>
</dbReference>
<dbReference type="Pfam" id="PF14659">
    <property type="entry name" value="Phage_int_SAM_3"/>
    <property type="match status" value="1"/>
</dbReference>
<dbReference type="InterPro" id="IPR002104">
    <property type="entry name" value="Integrase_catalytic"/>
</dbReference>
<sequence>MAVYYDADHKTYYCKFNYTDWTGKKRYTTKRGFSGKRAAEKFEREFKAAALESTDITVSTLIEKYLNDEKQHIRKSTFLNKSRALNKYVATYLGNKSITSLTPATVRHWQNQILSCTKKDGTPLARSYAAYINIQFSSMLNFAVRYCGLKKNPFQSTGAIKKRTAEMSIWEESQFLSALQHVSSPFYRLEFLILFYSGMRIGEFKALEISDFDFTHDTISISKSYSSISRTITPPKTDSSVRIISMPHLIMDRLQQYLAKLSYEPSPLFPQDGRTIAYQLKKMAKAAQLPPIRVHDLRHSHASYLIHKHIPITSIAKRLGHKNPSITLSVYSHIYKDSDSQIADMMDESLKKLVNG</sequence>
<keyword evidence="9" id="KW-1185">Reference proteome</keyword>
<accession>A0A5D6WDR1</accession>
<dbReference type="AlphaFoldDB" id="A0A5D6WDR1"/>
<comment type="caution">
    <text evidence="8">The sequence shown here is derived from an EMBL/GenBank/DDBJ whole genome shotgun (WGS) entry which is preliminary data.</text>
</comment>
<dbReference type="CDD" id="cd01189">
    <property type="entry name" value="INT_ICEBs1_C_like"/>
    <property type="match status" value="1"/>
</dbReference>
<dbReference type="InterPro" id="IPR013762">
    <property type="entry name" value="Integrase-like_cat_sf"/>
</dbReference>
<dbReference type="Gene3D" id="1.10.443.10">
    <property type="entry name" value="Intergrase catalytic core"/>
    <property type="match status" value="1"/>
</dbReference>
<dbReference type="GO" id="GO:0006310">
    <property type="term" value="P:DNA recombination"/>
    <property type="evidence" value="ECO:0007669"/>
    <property type="project" value="UniProtKB-KW"/>
</dbReference>
<organism evidence="8 9">
    <name type="scientific">Selenomonas ruminis</name>
    <dbReference type="NCBI Taxonomy" id="2593411"/>
    <lineage>
        <taxon>Bacteria</taxon>
        <taxon>Bacillati</taxon>
        <taxon>Bacillota</taxon>
        <taxon>Negativicutes</taxon>
        <taxon>Selenomonadales</taxon>
        <taxon>Selenomonadaceae</taxon>
        <taxon>Selenomonas</taxon>
    </lineage>
</organism>
<dbReference type="Pfam" id="PF00589">
    <property type="entry name" value="Phage_integrase"/>
    <property type="match status" value="1"/>
</dbReference>
<dbReference type="InterPro" id="IPR011010">
    <property type="entry name" value="DNA_brk_join_enz"/>
</dbReference>
<dbReference type="SUPFAM" id="SSF56349">
    <property type="entry name" value="DNA breaking-rejoining enzymes"/>
    <property type="match status" value="1"/>
</dbReference>
<keyword evidence="2" id="KW-0229">DNA integration</keyword>
<dbReference type="PANTHER" id="PTHR30629">
    <property type="entry name" value="PROPHAGE INTEGRASE"/>
    <property type="match status" value="1"/>
</dbReference>
<evidence type="ECO:0000256" key="4">
    <source>
        <dbReference type="ARBA" id="ARBA00023172"/>
    </source>
</evidence>
<feature type="domain" description="Core-binding (CB)" evidence="7">
    <location>
        <begin position="56"/>
        <end position="144"/>
    </location>
</feature>
<dbReference type="InterPro" id="IPR022357">
    <property type="entry name" value="MIP_CS"/>
</dbReference>
<evidence type="ECO:0000313" key="9">
    <source>
        <dbReference type="Proteomes" id="UP000323646"/>
    </source>
</evidence>
<dbReference type="InterPro" id="IPR028259">
    <property type="entry name" value="AP2-like_int_N"/>
</dbReference>
<evidence type="ECO:0000256" key="3">
    <source>
        <dbReference type="ARBA" id="ARBA00023125"/>
    </source>
</evidence>